<keyword evidence="7" id="KW-1185">Reference proteome</keyword>
<dbReference type="AlphaFoldDB" id="A0A1H3QUD4"/>
<dbReference type="EMBL" id="FNPX01000007">
    <property type="protein sequence ID" value="SDZ16883.1"/>
    <property type="molecule type" value="Genomic_DNA"/>
</dbReference>
<evidence type="ECO:0000256" key="1">
    <source>
        <dbReference type="ARBA" id="ARBA00001946"/>
    </source>
</evidence>
<dbReference type="SUPFAM" id="SSF55811">
    <property type="entry name" value="Nudix"/>
    <property type="match status" value="1"/>
</dbReference>
<evidence type="ECO:0000259" key="5">
    <source>
        <dbReference type="Pfam" id="PF00293"/>
    </source>
</evidence>
<dbReference type="InterPro" id="IPR047198">
    <property type="entry name" value="DDP-like_NUDIX"/>
</dbReference>
<evidence type="ECO:0000256" key="4">
    <source>
        <dbReference type="ARBA" id="ARBA00022842"/>
    </source>
</evidence>
<dbReference type="PANTHER" id="PTHR12629:SF0">
    <property type="entry name" value="DIPHOSPHOINOSITOL-POLYPHOSPHATE DIPHOSPHATASE"/>
    <property type="match status" value="1"/>
</dbReference>
<reference evidence="7" key="1">
    <citation type="submission" date="2016-10" db="EMBL/GenBank/DDBJ databases">
        <authorList>
            <person name="Varghese N."/>
            <person name="Submissions S."/>
        </authorList>
    </citation>
    <scope>NUCLEOTIDE SEQUENCE [LARGE SCALE GENOMIC DNA]</scope>
    <source>
        <strain evidence="7">DSM 100420</strain>
    </source>
</reference>
<evidence type="ECO:0000256" key="2">
    <source>
        <dbReference type="ARBA" id="ARBA00022723"/>
    </source>
</evidence>
<dbReference type="PANTHER" id="PTHR12629">
    <property type="entry name" value="DIPHOSPHOINOSITOL POLYPHOSPHATE PHOSPHOHYDROLASE"/>
    <property type="match status" value="1"/>
</dbReference>
<dbReference type="GO" id="GO:0016462">
    <property type="term" value="F:pyrophosphatase activity"/>
    <property type="evidence" value="ECO:0007669"/>
    <property type="project" value="InterPro"/>
</dbReference>
<protein>
    <submittedName>
        <fullName evidence="6">8-oxo-dGTP pyrophosphatase MutT, NUDIX family</fullName>
    </submittedName>
</protein>
<dbReference type="GO" id="GO:0005737">
    <property type="term" value="C:cytoplasm"/>
    <property type="evidence" value="ECO:0007669"/>
    <property type="project" value="TreeGrafter"/>
</dbReference>
<evidence type="ECO:0000313" key="7">
    <source>
        <dbReference type="Proteomes" id="UP000198914"/>
    </source>
</evidence>
<dbReference type="Proteomes" id="UP000198914">
    <property type="component" value="Unassembled WGS sequence"/>
</dbReference>
<feature type="domain" description="Nudix hydrolase" evidence="5">
    <location>
        <begin position="12"/>
        <end position="132"/>
    </location>
</feature>
<organism evidence="6 7">
    <name type="scientific">Jannaschia faecimaris</name>
    <dbReference type="NCBI Taxonomy" id="1244108"/>
    <lineage>
        <taxon>Bacteria</taxon>
        <taxon>Pseudomonadati</taxon>
        <taxon>Pseudomonadota</taxon>
        <taxon>Alphaproteobacteria</taxon>
        <taxon>Rhodobacterales</taxon>
        <taxon>Roseobacteraceae</taxon>
        <taxon>Jannaschia</taxon>
    </lineage>
</organism>
<comment type="cofactor">
    <cofactor evidence="1">
        <name>Mg(2+)</name>
        <dbReference type="ChEBI" id="CHEBI:18420"/>
    </cofactor>
</comment>
<accession>A0A1H3QUD4</accession>
<dbReference type="RefSeq" id="WP_092645330.1">
    <property type="nucleotide sequence ID" value="NZ_FNPX01000007.1"/>
</dbReference>
<dbReference type="OrthoDB" id="7066910at2"/>
<evidence type="ECO:0000313" key="6">
    <source>
        <dbReference type="EMBL" id="SDZ16883.1"/>
    </source>
</evidence>
<sequence length="154" mass="17449">MKKTKEQIAALPLRWNDRDEVEVLMITSRGTGRWIVPKGWTMKDVKPWAAAAIEALEEAGAKGHIAREVFGTYSYDKIMDDGTPLPCRVRVYPMIVEKLKNDWKEKGQRTRKWFSLAEAAKLVDEPDLADMLSQLIVKPKKTPVAGPMLRRAAS</sequence>
<name>A0A1H3QUD4_9RHOB</name>
<keyword evidence="2" id="KW-0479">Metal-binding</keyword>
<dbReference type="InterPro" id="IPR015797">
    <property type="entry name" value="NUDIX_hydrolase-like_dom_sf"/>
</dbReference>
<dbReference type="InterPro" id="IPR000086">
    <property type="entry name" value="NUDIX_hydrolase_dom"/>
</dbReference>
<gene>
    <name evidence="6" type="ORF">SAMN05444004_10717</name>
</gene>
<dbReference type="Gene3D" id="3.90.79.10">
    <property type="entry name" value="Nucleoside Triphosphate Pyrophosphohydrolase"/>
    <property type="match status" value="1"/>
</dbReference>
<proteinExistence type="predicted"/>
<keyword evidence="4" id="KW-0460">Magnesium</keyword>
<dbReference type="Pfam" id="PF00293">
    <property type="entry name" value="NUDIX"/>
    <property type="match status" value="1"/>
</dbReference>
<dbReference type="GO" id="GO:0046872">
    <property type="term" value="F:metal ion binding"/>
    <property type="evidence" value="ECO:0007669"/>
    <property type="project" value="UniProtKB-KW"/>
</dbReference>
<dbReference type="CDD" id="cd04666">
    <property type="entry name" value="NUDIX_DIPP2_like_Nudt4"/>
    <property type="match status" value="1"/>
</dbReference>
<dbReference type="STRING" id="1244108.SAMN05444004_10717"/>
<keyword evidence="3" id="KW-0378">Hydrolase</keyword>
<evidence type="ECO:0000256" key="3">
    <source>
        <dbReference type="ARBA" id="ARBA00022801"/>
    </source>
</evidence>